<sequence length="582" mass="66787">MSWEAVKAGRSKGRSVDNRVHRTKARQETESEIRRFLESYKTKPCDRADSNHDFRLCEKYHPHKDDQRRNPYQTYYSPDDGSCLNLVETLYHPIVFRTGSCRNSTNCVFGKRCGRAHSDIQLRNREDASESYYIDFFQPALPTKTLASSLDLSSLSQGKPNFDILAMKAWKEIHLSPTKVSLKIAEHLWFAVNRSNELFSRIQEAAFEECLGTVDRKIVNKLIIRSIDLDGIRARIQSLLDESSPYFVSRILTYGKRIISNLRELKTSDISPSKNLLIQYLSHGKLRMTAVRGKGDGANTAELLLKNAVDKLKFWIEREGYDNFYSCGCCCESFNMDQGIICENRHFYCSKGEEDGEQCFDSLVKSQILQLSNRKDCSLLCPECNAPYKKKDISSNLSDEVYDQYQKAIVDAKVTRKTEEMNNIFNERLQSAVAEVLATHGNAESRLLVEAKNLAREARDTVLNLRCPHCENAYFDFAGCMAIQCRRCEGNFCAYCHQKTSSSRGAHEHVRQCLLNETATGSYYATPEQIEDAQKRYRTREIKRFLTSYKKNLQNAIVIELEQDLKDLGIKQEALFELGNLM</sequence>
<protein>
    <submittedName>
        <fullName evidence="2">Uncharacterized protein</fullName>
    </submittedName>
</protein>
<dbReference type="InParanoid" id="A0A1E7EWJ5"/>
<dbReference type="Proteomes" id="UP000095751">
    <property type="component" value="Unassembled WGS sequence"/>
</dbReference>
<evidence type="ECO:0000313" key="2">
    <source>
        <dbReference type="EMBL" id="OEU10227.1"/>
    </source>
</evidence>
<dbReference type="SUPFAM" id="SSF57850">
    <property type="entry name" value="RING/U-box"/>
    <property type="match status" value="1"/>
</dbReference>
<reference evidence="2 3" key="1">
    <citation type="submission" date="2016-09" db="EMBL/GenBank/DDBJ databases">
        <title>Extensive genetic diversity and differential bi-allelic expression allows diatom success in the polar Southern Ocean.</title>
        <authorList>
            <consortium name="DOE Joint Genome Institute"/>
            <person name="Mock T."/>
            <person name="Otillar R.P."/>
            <person name="Strauss J."/>
            <person name="Dupont C."/>
            <person name="Frickenhaus S."/>
            <person name="Maumus F."/>
            <person name="Mcmullan M."/>
            <person name="Sanges R."/>
            <person name="Schmutz J."/>
            <person name="Toseland A."/>
            <person name="Valas R."/>
            <person name="Veluchamy A."/>
            <person name="Ward B.J."/>
            <person name="Allen A."/>
            <person name="Barry K."/>
            <person name="Falciatore A."/>
            <person name="Ferrante M."/>
            <person name="Fortunato A.E."/>
            <person name="Gloeckner G."/>
            <person name="Gruber A."/>
            <person name="Hipkin R."/>
            <person name="Janech M."/>
            <person name="Kroth P."/>
            <person name="Leese F."/>
            <person name="Lindquist E."/>
            <person name="Lyon B.R."/>
            <person name="Martin J."/>
            <person name="Mayer C."/>
            <person name="Parker M."/>
            <person name="Quesneville H."/>
            <person name="Raymond J."/>
            <person name="Uhlig C."/>
            <person name="Valentin K.U."/>
            <person name="Worden A.Z."/>
            <person name="Armbrust E.V."/>
            <person name="Bowler C."/>
            <person name="Green B."/>
            <person name="Moulton V."/>
            <person name="Van Oosterhout C."/>
            <person name="Grigoriev I."/>
        </authorList>
    </citation>
    <scope>NUCLEOTIDE SEQUENCE [LARGE SCALE GENOMIC DNA]</scope>
    <source>
        <strain evidence="2 3">CCMP1102</strain>
    </source>
</reference>
<evidence type="ECO:0000313" key="3">
    <source>
        <dbReference type="Proteomes" id="UP000095751"/>
    </source>
</evidence>
<dbReference type="OrthoDB" id="46553at2759"/>
<dbReference type="AlphaFoldDB" id="A0A1E7EWJ5"/>
<organism evidence="2 3">
    <name type="scientific">Fragilariopsis cylindrus CCMP1102</name>
    <dbReference type="NCBI Taxonomy" id="635003"/>
    <lineage>
        <taxon>Eukaryota</taxon>
        <taxon>Sar</taxon>
        <taxon>Stramenopiles</taxon>
        <taxon>Ochrophyta</taxon>
        <taxon>Bacillariophyta</taxon>
        <taxon>Bacillariophyceae</taxon>
        <taxon>Bacillariophycidae</taxon>
        <taxon>Bacillariales</taxon>
        <taxon>Bacillariaceae</taxon>
        <taxon>Fragilariopsis</taxon>
    </lineage>
</organism>
<feature type="region of interest" description="Disordered" evidence="1">
    <location>
        <begin position="1"/>
        <end position="30"/>
    </location>
</feature>
<feature type="compositionally biased region" description="Basic and acidic residues" evidence="1">
    <location>
        <begin position="14"/>
        <end position="30"/>
    </location>
</feature>
<gene>
    <name evidence="2" type="ORF">FRACYDRAFT_247842</name>
</gene>
<accession>A0A1E7EWJ5</accession>
<proteinExistence type="predicted"/>
<keyword evidence="3" id="KW-1185">Reference proteome</keyword>
<evidence type="ECO:0000256" key="1">
    <source>
        <dbReference type="SAM" id="MobiDB-lite"/>
    </source>
</evidence>
<name>A0A1E7EWJ5_9STRA</name>
<dbReference type="EMBL" id="KV784373">
    <property type="protein sequence ID" value="OEU10227.1"/>
    <property type="molecule type" value="Genomic_DNA"/>
</dbReference>
<dbReference type="KEGG" id="fcy:FRACYDRAFT_247842"/>
<dbReference type="CDD" id="cd20336">
    <property type="entry name" value="Rcat_RBR"/>
    <property type="match status" value="1"/>
</dbReference>